<name>A0A644WAL0_9ZZZZ</name>
<protein>
    <recommendedName>
        <fullName evidence="2">Plant Basic Secretory Protein</fullName>
    </recommendedName>
</protein>
<evidence type="ECO:0000313" key="1">
    <source>
        <dbReference type="EMBL" id="MPM00547.1"/>
    </source>
</evidence>
<gene>
    <name evidence="1" type="ORF">SDC9_46773</name>
</gene>
<proteinExistence type="predicted"/>
<evidence type="ECO:0008006" key="2">
    <source>
        <dbReference type="Google" id="ProtNLM"/>
    </source>
</evidence>
<dbReference type="Pfam" id="PF04450">
    <property type="entry name" value="BSP"/>
    <property type="match status" value="1"/>
</dbReference>
<dbReference type="PANTHER" id="PTHR33321">
    <property type="match status" value="1"/>
</dbReference>
<dbReference type="EMBL" id="VSSQ01000737">
    <property type="protein sequence ID" value="MPM00547.1"/>
    <property type="molecule type" value="Genomic_DNA"/>
</dbReference>
<dbReference type="InterPro" id="IPR007541">
    <property type="entry name" value="Uncharacterised_BSP"/>
</dbReference>
<reference evidence="1" key="1">
    <citation type="submission" date="2019-08" db="EMBL/GenBank/DDBJ databases">
        <authorList>
            <person name="Kucharzyk K."/>
            <person name="Murdoch R.W."/>
            <person name="Higgins S."/>
            <person name="Loffler F."/>
        </authorList>
    </citation>
    <scope>NUCLEOTIDE SEQUENCE</scope>
</reference>
<sequence length="285" mass="33082">MKRFGSIYTFILFLFLGILVSACDFSIDSYKRSVEIENKYVEEIVFENGVAATRESDIFNLALPDPELFLFSESDRVIKTLYYRNDSLVPSVKTIRLLLKDFGEGSDIIASKHNDYESTSRTIEYNTRWVAYSFEKKDTAYLKAETKGVLCHELTHVFQLRPKGIGNYYSNKVYWAYVEGMADAVRCLNGYFTESDRKKGGNYADGYRYTGFFFAWLTFNKDADFLRKINRSSLHVVPWSFDGAIKYALGDQYNIDMLWLEYLSDKGDITPEMAKKLENNIRYAQ</sequence>
<dbReference type="PANTHER" id="PTHR33321:SF12">
    <property type="entry name" value="PLANT BASIC SECRETORY PROTEIN (BSP) FAMILY PROTEIN"/>
    <property type="match status" value="1"/>
</dbReference>
<comment type="caution">
    <text evidence="1">The sequence shown here is derived from an EMBL/GenBank/DDBJ whole genome shotgun (WGS) entry which is preliminary data.</text>
</comment>
<dbReference type="AlphaFoldDB" id="A0A644WAL0"/>
<accession>A0A644WAL0</accession>
<dbReference type="PROSITE" id="PS51257">
    <property type="entry name" value="PROKAR_LIPOPROTEIN"/>
    <property type="match status" value="1"/>
</dbReference>
<organism evidence="1">
    <name type="scientific">bioreactor metagenome</name>
    <dbReference type="NCBI Taxonomy" id="1076179"/>
    <lineage>
        <taxon>unclassified sequences</taxon>
        <taxon>metagenomes</taxon>
        <taxon>ecological metagenomes</taxon>
    </lineage>
</organism>